<proteinExistence type="predicted"/>
<dbReference type="EMBL" id="JAKRRY010000004">
    <property type="protein sequence ID" value="MCW8345410.1"/>
    <property type="molecule type" value="Genomic_DNA"/>
</dbReference>
<protein>
    <recommendedName>
        <fullName evidence="3">DUF1842 domain-containing protein</fullName>
    </recommendedName>
</protein>
<evidence type="ECO:0000313" key="1">
    <source>
        <dbReference type="EMBL" id="MCW8345410.1"/>
    </source>
</evidence>
<accession>A0A9X3HVC5</accession>
<organism evidence="1 2">
    <name type="scientific">Vibrio qingdaonensis</name>
    <dbReference type="NCBI Taxonomy" id="2829491"/>
    <lineage>
        <taxon>Bacteria</taxon>
        <taxon>Pseudomonadati</taxon>
        <taxon>Pseudomonadota</taxon>
        <taxon>Gammaproteobacteria</taxon>
        <taxon>Vibrionales</taxon>
        <taxon>Vibrionaceae</taxon>
        <taxon>Vibrio</taxon>
    </lineage>
</organism>
<comment type="caution">
    <text evidence="1">The sequence shown here is derived from an EMBL/GenBank/DDBJ whole genome shotgun (WGS) entry which is preliminary data.</text>
</comment>
<reference evidence="1" key="1">
    <citation type="submission" date="2022-02" db="EMBL/GenBank/DDBJ databases">
        <title>Vibrio sp. nov, a new bacterium isolated from seawater.</title>
        <authorList>
            <person name="Yuan Y."/>
        </authorList>
    </citation>
    <scope>NUCLEOTIDE SEQUENCE</scope>
    <source>
        <strain evidence="1">ZSDZ65</strain>
    </source>
</reference>
<evidence type="ECO:0008006" key="3">
    <source>
        <dbReference type="Google" id="ProtNLM"/>
    </source>
</evidence>
<sequence length="153" mass="17314">MDNQIAIAGYKLTNIHDGVSFIINLSWDLADSNTISGIGKVIDDKGNTLVNSNIVGDFRPYWIDGPRGFMINLTGYPFVMGIPPVGEYIPPNTKLRVILNDSWNHGKNNAEFSYQLNDNWHYVDAAKVERLYFHVMAYGSKVNFDKREVNLTN</sequence>
<gene>
    <name evidence="1" type="ORF">MD535_05110</name>
</gene>
<dbReference type="Proteomes" id="UP001155587">
    <property type="component" value="Unassembled WGS sequence"/>
</dbReference>
<dbReference type="RefSeq" id="WP_265673852.1">
    <property type="nucleotide sequence ID" value="NZ_JAKRRY010000004.1"/>
</dbReference>
<dbReference type="AlphaFoldDB" id="A0A9X3HVC5"/>
<keyword evidence="2" id="KW-1185">Reference proteome</keyword>
<evidence type="ECO:0000313" key="2">
    <source>
        <dbReference type="Proteomes" id="UP001155587"/>
    </source>
</evidence>
<name>A0A9X3HVC5_9VIBR</name>